<dbReference type="SUPFAM" id="SSF55298">
    <property type="entry name" value="YjgF-like"/>
    <property type="match status" value="1"/>
</dbReference>
<gene>
    <name evidence="1" type="ORF">ACFODO_16660</name>
    <name evidence="2" type="ORF">C9E89_016035</name>
</gene>
<dbReference type="Proteomes" id="UP000240957">
    <property type="component" value="Unassembled WGS sequence"/>
</dbReference>
<dbReference type="GO" id="GO:0016787">
    <property type="term" value="F:hydrolase activity"/>
    <property type="evidence" value="ECO:0007669"/>
    <property type="project" value="UniProtKB-KW"/>
</dbReference>
<accession>A0A371YM05</accession>
<evidence type="ECO:0000313" key="2">
    <source>
        <dbReference type="EMBL" id="RFC82505.1"/>
    </source>
</evidence>
<dbReference type="InterPro" id="IPR035959">
    <property type="entry name" value="RutC-like_sf"/>
</dbReference>
<evidence type="ECO:0000313" key="4">
    <source>
        <dbReference type="Proteomes" id="UP001595455"/>
    </source>
</evidence>
<comment type="caution">
    <text evidence="2">The sequence shown here is derived from an EMBL/GenBank/DDBJ whole genome shotgun (WGS) entry which is preliminary data.</text>
</comment>
<protein>
    <submittedName>
        <fullName evidence="1">RidA family protein</fullName>
        <ecNumber evidence="1">3.5.-.-</ecNumber>
    </submittedName>
</protein>
<dbReference type="EC" id="3.5.-.-" evidence="1"/>
<reference evidence="4" key="3">
    <citation type="journal article" date="2019" name="Int. J. Syst. Evol. Microbiol.">
        <title>The Global Catalogue of Microorganisms (GCM) 10K type strain sequencing project: providing services to taxonomists for standard genome sequencing and annotation.</title>
        <authorList>
            <consortium name="The Broad Institute Genomics Platform"/>
            <consortium name="The Broad Institute Genome Sequencing Center for Infectious Disease"/>
            <person name="Wu L."/>
            <person name="Ma J."/>
        </authorList>
    </citation>
    <scope>NUCLEOTIDE SEQUENCE [LARGE SCALE GENOMIC DNA]</scope>
    <source>
        <strain evidence="4">KCTC 62575</strain>
    </source>
</reference>
<reference evidence="1" key="1">
    <citation type="journal article" date="2014" name="Int. J. Syst. Evol. Microbiol.">
        <title>Complete genome of a new Firmicutes species belonging to the dominant human colonic microbiota ('Ruminococcus bicirculans') reveals two chromosomes and a selective capacity to utilize plant glucans.</title>
        <authorList>
            <consortium name="NISC Comparative Sequencing Program"/>
            <person name="Wegmann U."/>
            <person name="Louis P."/>
            <person name="Goesmann A."/>
            <person name="Henrissat B."/>
            <person name="Duncan S.H."/>
            <person name="Flint H.J."/>
        </authorList>
    </citation>
    <scope>NUCLEOTIDE SEQUENCE</scope>
    <source>
        <strain evidence="1">KCTC 62575</strain>
    </source>
</reference>
<keyword evidence="1" id="KW-0378">Hydrolase</keyword>
<dbReference type="EMBL" id="PYIX02000032">
    <property type="protein sequence ID" value="RFC82505.1"/>
    <property type="molecule type" value="Genomic_DNA"/>
</dbReference>
<reference evidence="1" key="4">
    <citation type="submission" date="2024-09" db="EMBL/GenBank/DDBJ databases">
        <authorList>
            <person name="Sun Q."/>
            <person name="Mori K."/>
        </authorList>
    </citation>
    <scope>NUCLEOTIDE SEQUENCE</scope>
    <source>
        <strain evidence="1">KCTC 62575</strain>
    </source>
</reference>
<dbReference type="Proteomes" id="UP001595455">
    <property type="component" value="Unassembled WGS sequence"/>
</dbReference>
<dbReference type="RefSeq" id="WP_107009346.1">
    <property type="nucleotide sequence ID" value="NZ_JBHRSF010000093.1"/>
</dbReference>
<dbReference type="Pfam" id="PF01042">
    <property type="entry name" value="Ribonuc_L-PSP"/>
    <property type="match status" value="1"/>
</dbReference>
<evidence type="ECO:0000313" key="3">
    <source>
        <dbReference type="Proteomes" id="UP000240957"/>
    </source>
</evidence>
<dbReference type="AlphaFoldDB" id="A0A371YM05"/>
<sequence length="139" mass="15467">MNKAVWHSNSQPEPPHPFAHFLANEEWILISGIGGHDAQGHISVSVTEQAISAFEKIKMMLESQGSALNQIVWFRPYITDQKDVLAVDAVIRQYLNGVRTASAALTIVGLVDSRMKVEFEVWAYKGAVIQNDNSNVFID</sequence>
<evidence type="ECO:0000313" key="1">
    <source>
        <dbReference type="EMBL" id="MFC2996858.1"/>
    </source>
</evidence>
<dbReference type="InterPro" id="IPR006175">
    <property type="entry name" value="YjgF/YER057c/UK114"/>
</dbReference>
<dbReference type="PANTHER" id="PTHR43857:SF1">
    <property type="entry name" value="YJGH FAMILY PROTEIN"/>
    <property type="match status" value="1"/>
</dbReference>
<dbReference type="OrthoDB" id="9799840at2"/>
<keyword evidence="4" id="KW-1185">Reference proteome</keyword>
<organism evidence="2 3">
    <name type="scientific">Acinetobacter sichuanensis</name>
    <dbReference type="NCBI Taxonomy" id="2136183"/>
    <lineage>
        <taxon>Bacteria</taxon>
        <taxon>Pseudomonadati</taxon>
        <taxon>Pseudomonadota</taxon>
        <taxon>Gammaproteobacteria</taxon>
        <taxon>Moraxellales</taxon>
        <taxon>Moraxellaceae</taxon>
        <taxon>Acinetobacter</taxon>
    </lineage>
</organism>
<dbReference type="EMBL" id="JBHRSF010000093">
    <property type="protein sequence ID" value="MFC2996858.1"/>
    <property type="molecule type" value="Genomic_DNA"/>
</dbReference>
<reference evidence="2 3" key="2">
    <citation type="submission" date="2018-08" db="EMBL/GenBank/DDBJ databases">
        <title>The draft genome of Acinetobacter sichuanensis strain WCHAc060041.</title>
        <authorList>
            <person name="Qin J."/>
            <person name="Feng Y."/>
            <person name="Zong Z."/>
        </authorList>
    </citation>
    <scope>NUCLEOTIDE SEQUENCE [LARGE SCALE GENOMIC DNA]</scope>
    <source>
        <strain evidence="2 3">WCHAc060041</strain>
    </source>
</reference>
<proteinExistence type="predicted"/>
<name>A0A371YM05_9GAMM</name>
<dbReference type="Gene3D" id="3.30.1330.40">
    <property type="entry name" value="RutC-like"/>
    <property type="match status" value="1"/>
</dbReference>
<dbReference type="PANTHER" id="PTHR43857">
    <property type="entry name" value="BLR7761 PROTEIN"/>
    <property type="match status" value="1"/>
</dbReference>